<reference evidence="14 15" key="1">
    <citation type="submission" date="2016-08" db="EMBL/GenBank/DDBJ databases">
        <authorList>
            <person name="Seilhamer J.J."/>
        </authorList>
    </citation>
    <scope>NUCLEOTIDE SEQUENCE [LARGE SCALE GENOMIC DNA]</scope>
    <source>
        <strain evidence="14 15">A37T2</strain>
    </source>
</reference>
<evidence type="ECO:0000256" key="7">
    <source>
        <dbReference type="ARBA" id="ARBA00022989"/>
    </source>
</evidence>
<dbReference type="PANTHER" id="PTHR10110:SF195">
    <property type="entry name" value="NA(+)_H(+) ANTIPORTER NHAS2"/>
    <property type="match status" value="1"/>
</dbReference>
<feature type="transmembrane region" description="Helical" evidence="12">
    <location>
        <begin position="317"/>
        <end position="342"/>
    </location>
</feature>
<dbReference type="Pfam" id="PF00999">
    <property type="entry name" value="Na_H_Exchanger"/>
    <property type="match status" value="1"/>
</dbReference>
<evidence type="ECO:0000256" key="11">
    <source>
        <dbReference type="ARBA" id="ARBA00023201"/>
    </source>
</evidence>
<feature type="transmembrane region" description="Helical" evidence="12">
    <location>
        <begin position="235"/>
        <end position="253"/>
    </location>
</feature>
<dbReference type="AlphaFoldDB" id="A0A1C4DU99"/>
<keyword evidence="6 12" id="KW-0812">Transmembrane</keyword>
<proteinExistence type="inferred from homology"/>
<organism evidence="14 15">
    <name type="scientific">Chitinophaga costaii</name>
    <dbReference type="NCBI Taxonomy" id="1335309"/>
    <lineage>
        <taxon>Bacteria</taxon>
        <taxon>Pseudomonadati</taxon>
        <taxon>Bacteroidota</taxon>
        <taxon>Chitinophagia</taxon>
        <taxon>Chitinophagales</taxon>
        <taxon>Chitinophagaceae</taxon>
        <taxon>Chitinophaga</taxon>
    </lineage>
</organism>
<keyword evidence="8" id="KW-0915">Sodium</keyword>
<dbReference type="GO" id="GO:0015386">
    <property type="term" value="F:potassium:proton antiporter activity"/>
    <property type="evidence" value="ECO:0007669"/>
    <property type="project" value="TreeGrafter"/>
</dbReference>
<feature type="transmembrane region" description="Helical" evidence="12">
    <location>
        <begin position="165"/>
        <end position="183"/>
    </location>
</feature>
<keyword evidence="15" id="KW-1185">Reference proteome</keyword>
<feature type="transmembrane region" description="Helical" evidence="12">
    <location>
        <begin position="6"/>
        <end position="24"/>
    </location>
</feature>
<keyword evidence="9" id="KW-0406">Ion transport</keyword>
<dbReference type="InterPro" id="IPR006153">
    <property type="entry name" value="Cation/H_exchanger_TM"/>
</dbReference>
<feature type="transmembrane region" description="Helical" evidence="12">
    <location>
        <begin position="354"/>
        <end position="376"/>
    </location>
</feature>
<feature type="transmembrane region" description="Helical" evidence="12">
    <location>
        <begin position="382"/>
        <end position="403"/>
    </location>
</feature>
<dbReference type="Gene3D" id="6.10.140.1330">
    <property type="match status" value="1"/>
</dbReference>
<comment type="subcellular location">
    <subcellularLocation>
        <location evidence="1">Cell membrane</location>
        <topology evidence="1">Multi-pass membrane protein</topology>
    </subcellularLocation>
</comment>
<keyword evidence="3" id="KW-0813">Transport</keyword>
<dbReference type="InterPro" id="IPR018422">
    <property type="entry name" value="Cation/H_exchanger_CPA1"/>
</dbReference>
<keyword evidence="11" id="KW-0739">Sodium transport</keyword>
<keyword evidence="10 12" id="KW-0472">Membrane</keyword>
<feature type="transmembrane region" description="Helical" evidence="12">
    <location>
        <begin position="295"/>
        <end position="311"/>
    </location>
</feature>
<evidence type="ECO:0000256" key="6">
    <source>
        <dbReference type="ARBA" id="ARBA00022692"/>
    </source>
</evidence>
<evidence type="ECO:0000256" key="2">
    <source>
        <dbReference type="ARBA" id="ARBA00007367"/>
    </source>
</evidence>
<dbReference type="GO" id="GO:0005886">
    <property type="term" value="C:plasma membrane"/>
    <property type="evidence" value="ECO:0007669"/>
    <property type="project" value="UniProtKB-SubCell"/>
</dbReference>
<evidence type="ECO:0000256" key="10">
    <source>
        <dbReference type="ARBA" id="ARBA00023136"/>
    </source>
</evidence>
<name>A0A1C4DU99_9BACT</name>
<evidence type="ECO:0000256" key="1">
    <source>
        <dbReference type="ARBA" id="ARBA00004651"/>
    </source>
</evidence>
<feature type="transmembrane region" description="Helical" evidence="12">
    <location>
        <begin position="99"/>
        <end position="118"/>
    </location>
</feature>
<dbReference type="GO" id="GO:0051453">
    <property type="term" value="P:regulation of intracellular pH"/>
    <property type="evidence" value="ECO:0007669"/>
    <property type="project" value="TreeGrafter"/>
</dbReference>
<evidence type="ECO:0000256" key="9">
    <source>
        <dbReference type="ARBA" id="ARBA00023065"/>
    </source>
</evidence>
<feature type="transmembrane region" description="Helical" evidence="12">
    <location>
        <begin position="130"/>
        <end position="153"/>
    </location>
</feature>
<dbReference type="GO" id="GO:0015385">
    <property type="term" value="F:sodium:proton antiporter activity"/>
    <property type="evidence" value="ECO:0007669"/>
    <property type="project" value="InterPro"/>
</dbReference>
<dbReference type="OrthoDB" id="9774146at2"/>
<evidence type="ECO:0000256" key="3">
    <source>
        <dbReference type="ARBA" id="ARBA00022448"/>
    </source>
</evidence>
<protein>
    <submittedName>
        <fullName evidence="14">Sodium/proton antiporter, CPA1 family</fullName>
    </submittedName>
</protein>
<sequence length="413" mass="44556">METFSILAALVTLSAIASFLNNRFIKLPGTIGVMVVSIVLSGIILFTGKIFPAAYLFIKALTGSIDFSHTLLDIMLAFLLFASALHFDYPALKKQVRPVMILSTVGVVGSTIVFGWLLHYATTLLHIDIPLIYCFLFGALISPTDPVAVLSILKKSKIPPALETIIGGESLLNDAVGLLLFVILKEIADESVANPTLLEGFRIFAQEVFGGLALGGISAFTAYKTMKKVDDFQTIVLVSLSMVMIISVAGGILHVSIPLAAVTAGLILGNTTLGDPRQQDLHEYLERIWKLIDELLNTILFVLIGLQIVVMPFIRNYWLLGCVAIVAVLIARAVSIALPAIFLRRALSATYKSVTILVWAGLRGGISVALALSLPPSPYRELIISGSYCILLFSVIVQGLTLNRVVSAMMKAK</sequence>
<feature type="transmembrane region" description="Helical" evidence="12">
    <location>
        <begin position="31"/>
        <end position="58"/>
    </location>
</feature>
<evidence type="ECO:0000256" key="12">
    <source>
        <dbReference type="SAM" id="Phobius"/>
    </source>
</evidence>
<keyword evidence="7 12" id="KW-1133">Transmembrane helix</keyword>
<evidence type="ECO:0000256" key="4">
    <source>
        <dbReference type="ARBA" id="ARBA00022449"/>
    </source>
</evidence>
<feature type="transmembrane region" description="Helical" evidence="12">
    <location>
        <begin position="203"/>
        <end position="223"/>
    </location>
</feature>
<dbReference type="GO" id="GO:0098719">
    <property type="term" value="P:sodium ion import across plasma membrane"/>
    <property type="evidence" value="ECO:0007669"/>
    <property type="project" value="TreeGrafter"/>
</dbReference>
<evidence type="ECO:0000256" key="8">
    <source>
        <dbReference type="ARBA" id="ARBA00023053"/>
    </source>
</evidence>
<dbReference type="EMBL" id="FMAR01000006">
    <property type="protein sequence ID" value="SCC34986.1"/>
    <property type="molecule type" value="Genomic_DNA"/>
</dbReference>
<evidence type="ECO:0000313" key="15">
    <source>
        <dbReference type="Proteomes" id="UP000242818"/>
    </source>
</evidence>
<accession>A0A1C4DU99</accession>
<comment type="similarity">
    <text evidence="2">Belongs to the monovalent cation:proton antiporter 1 (CPA1) transporter (TC 2.A.36) family.</text>
</comment>
<dbReference type="RefSeq" id="WP_089711991.1">
    <property type="nucleotide sequence ID" value="NZ_FMAR01000006.1"/>
</dbReference>
<feature type="domain" description="Cation/H+ exchanger transmembrane" evidence="13">
    <location>
        <begin position="13"/>
        <end position="406"/>
    </location>
</feature>
<gene>
    <name evidence="14" type="ORF">GA0116948_106118</name>
</gene>
<evidence type="ECO:0000256" key="5">
    <source>
        <dbReference type="ARBA" id="ARBA00022475"/>
    </source>
</evidence>
<evidence type="ECO:0000259" key="13">
    <source>
        <dbReference type="Pfam" id="PF00999"/>
    </source>
</evidence>
<dbReference type="PANTHER" id="PTHR10110">
    <property type="entry name" value="SODIUM/HYDROGEN EXCHANGER"/>
    <property type="match status" value="1"/>
</dbReference>
<keyword evidence="5" id="KW-1003">Cell membrane</keyword>
<evidence type="ECO:0000313" key="14">
    <source>
        <dbReference type="EMBL" id="SCC34986.1"/>
    </source>
</evidence>
<keyword evidence="4" id="KW-0050">Antiport</keyword>
<dbReference type="Proteomes" id="UP000242818">
    <property type="component" value="Unassembled WGS sequence"/>
</dbReference>
<feature type="transmembrane region" description="Helical" evidence="12">
    <location>
        <begin position="70"/>
        <end position="87"/>
    </location>
</feature>